<protein>
    <submittedName>
        <fullName evidence="2">Uncharacterized protein</fullName>
    </submittedName>
</protein>
<reference evidence="2 3" key="1">
    <citation type="submission" date="2018-08" db="EMBL/GenBank/DDBJ databases">
        <title>Genome Sequence of Clavibacter michiganensis Subspecies type strains, and the Atypical Peach-Colored Strains Isolated from Tomato.</title>
        <authorList>
            <person name="Osdaghi E."/>
            <person name="Portier P."/>
            <person name="Briand M."/>
            <person name="Jacques M.-A."/>
        </authorList>
    </citation>
    <scope>NUCLEOTIDE SEQUENCE [LARGE SCALE GENOMIC DNA]</scope>
    <source>
        <strain evidence="2 3">CFBP 8216</strain>
    </source>
</reference>
<comment type="caution">
    <text evidence="2">The sequence shown here is derived from an EMBL/GenBank/DDBJ whole genome shotgun (WGS) entry which is preliminary data.</text>
</comment>
<feature type="region of interest" description="Disordered" evidence="1">
    <location>
        <begin position="1"/>
        <end position="99"/>
    </location>
</feature>
<dbReference type="Proteomes" id="UP000265355">
    <property type="component" value="Unassembled WGS sequence"/>
</dbReference>
<evidence type="ECO:0000256" key="1">
    <source>
        <dbReference type="SAM" id="MobiDB-lite"/>
    </source>
</evidence>
<proteinExistence type="predicted"/>
<accession>A0ABX9NA08</accession>
<feature type="compositionally biased region" description="Low complexity" evidence="1">
    <location>
        <begin position="40"/>
        <end position="53"/>
    </location>
</feature>
<feature type="compositionally biased region" description="Basic and acidic residues" evidence="1">
    <location>
        <begin position="57"/>
        <end position="66"/>
    </location>
</feature>
<feature type="compositionally biased region" description="Pro residues" evidence="1">
    <location>
        <begin position="1"/>
        <end position="10"/>
    </location>
</feature>
<evidence type="ECO:0000313" key="3">
    <source>
        <dbReference type="Proteomes" id="UP000265355"/>
    </source>
</evidence>
<sequence>MILPLRPSPALPRERTRPVRPSTAVLAGHGRRAGGGNVLSDGPSDGPSDRGSGIADHGSRIADRGSRITAPCASPRREDRPGQHGGLEGPSTGEGTRCR</sequence>
<dbReference type="EMBL" id="QWEE01000002">
    <property type="protein sequence ID" value="RII94784.1"/>
    <property type="molecule type" value="Genomic_DNA"/>
</dbReference>
<gene>
    <name evidence="2" type="ORF">DZF98_00505</name>
</gene>
<organism evidence="2 3">
    <name type="scientific">Clavibacter californiensis</name>
    <dbReference type="NCBI Taxonomy" id="1401995"/>
    <lineage>
        <taxon>Bacteria</taxon>
        <taxon>Bacillati</taxon>
        <taxon>Actinomycetota</taxon>
        <taxon>Actinomycetes</taxon>
        <taxon>Micrococcales</taxon>
        <taxon>Microbacteriaceae</taxon>
        <taxon>Clavibacter</taxon>
    </lineage>
</organism>
<evidence type="ECO:0000313" key="2">
    <source>
        <dbReference type="EMBL" id="RII94784.1"/>
    </source>
</evidence>
<keyword evidence="3" id="KW-1185">Reference proteome</keyword>
<name>A0ABX9NA08_9MICO</name>